<accession>A0A3M0JX01</accession>
<dbReference type="EMBL" id="QRBI01000123">
    <property type="protein sequence ID" value="RMC05506.1"/>
    <property type="molecule type" value="Genomic_DNA"/>
</dbReference>
<evidence type="ECO:0000313" key="1">
    <source>
        <dbReference type="EMBL" id="RMC05506.1"/>
    </source>
</evidence>
<dbReference type="Proteomes" id="UP000269221">
    <property type="component" value="Unassembled WGS sequence"/>
</dbReference>
<proteinExistence type="predicted"/>
<comment type="caution">
    <text evidence="1">The sequence shown here is derived from an EMBL/GenBank/DDBJ whole genome shotgun (WGS) entry which is preliminary data.</text>
</comment>
<dbReference type="AlphaFoldDB" id="A0A3M0JX01"/>
<protein>
    <submittedName>
        <fullName evidence="1">Uncharacterized protein</fullName>
    </submittedName>
</protein>
<evidence type="ECO:0000313" key="2">
    <source>
        <dbReference type="Proteomes" id="UP000269221"/>
    </source>
</evidence>
<organism evidence="1 2">
    <name type="scientific">Hirundo rustica rustica</name>
    <dbReference type="NCBI Taxonomy" id="333673"/>
    <lineage>
        <taxon>Eukaryota</taxon>
        <taxon>Metazoa</taxon>
        <taxon>Chordata</taxon>
        <taxon>Craniata</taxon>
        <taxon>Vertebrata</taxon>
        <taxon>Euteleostomi</taxon>
        <taxon>Archelosauria</taxon>
        <taxon>Archosauria</taxon>
        <taxon>Dinosauria</taxon>
        <taxon>Saurischia</taxon>
        <taxon>Theropoda</taxon>
        <taxon>Coelurosauria</taxon>
        <taxon>Aves</taxon>
        <taxon>Neognathae</taxon>
        <taxon>Neoaves</taxon>
        <taxon>Telluraves</taxon>
        <taxon>Australaves</taxon>
        <taxon>Passeriformes</taxon>
        <taxon>Sylvioidea</taxon>
        <taxon>Hirundinidae</taxon>
        <taxon>Hirundo</taxon>
    </lineage>
</organism>
<name>A0A3M0JX01_HIRRU</name>
<reference evidence="1 2" key="1">
    <citation type="submission" date="2018-07" db="EMBL/GenBank/DDBJ databases">
        <title>A high quality draft genome assembly of the barn swallow (H. rustica rustica).</title>
        <authorList>
            <person name="Formenti G."/>
            <person name="Chiara M."/>
            <person name="Poveda L."/>
            <person name="Francoijs K.-J."/>
            <person name="Bonisoli-Alquati A."/>
            <person name="Canova L."/>
            <person name="Gianfranceschi L."/>
            <person name="Horner D.S."/>
            <person name="Saino N."/>
        </authorList>
    </citation>
    <scope>NUCLEOTIDE SEQUENCE [LARGE SCALE GENOMIC DNA]</scope>
    <source>
        <strain evidence="1">Chelidonia</strain>
        <tissue evidence="1">Blood</tissue>
    </source>
</reference>
<keyword evidence="2" id="KW-1185">Reference proteome</keyword>
<dbReference type="OrthoDB" id="9217641at2759"/>
<dbReference type="STRING" id="333673.A0A3M0JX01"/>
<sequence>MRNKQEEALAQSQRFDITGITQKPAGMSTVIEGSECMELTVGNGTVGGSKPQNCLWNTIIGWLTSNVKEWPKLTITSDPRPPEEILADQLLPVDSPEALVKTSFRSD</sequence>
<gene>
    <name evidence="1" type="ORF">DUI87_18699</name>
</gene>